<gene>
    <name evidence="2" type="ORF">AFA91_30995</name>
</gene>
<proteinExistence type="predicted"/>
<evidence type="ECO:0000256" key="1">
    <source>
        <dbReference type="SAM" id="MobiDB-lite"/>
    </source>
</evidence>
<dbReference type="PATRIC" id="fig|134601.6.peg.6410"/>
<feature type="region of interest" description="Disordered" evidence="1">
    <location>
        <begin position="86"/>
        <end position="109"/>
    </location>
</feature>
<dbReference type="RefSeq" id="WP_049748061.1">
    <property type="nucleotide sequence ID" value="NZ_CP012150.1"/>
</dbReference>
<name>A0A0K0XDY7_MYCGD</name>
<organism evidence="2 3">
    <name type="scientific">Mycolicibacterium goodii</name>
    <name type="common">Mycobacterium goodii</name>
    <dbReference type="NCBI Taxonomy" id="134601"/>
    <lineage>
        <taxon>Bacteria</taxon>
        <taxon>Bacillati</taxon>
        <taxon>Actinomycetota</taxon>
        <taxon>Actinomycetes</taxon>
        <taxon>Mycobacteriales</taxon>
        <taxon>Mycobacteriaceae</taxon>
        <taxon>Mycolicibacterium</taxon>
    </lineage>
</organism>
<dbReference type="KEGG" id="mgo:AFA91_30995"/>
<sequence>MIVTVRSESDAVASAAEVVGSLVDVDGDVPVSPAAPDVPSDVLVEAPLEVVLALLLVVLSPVAEMLVAVTLVVGLVSVAEPLSVSADAIPPPMLTNTSPAERQHAPAVS</sequence>
<dbReference type="STRING" id="134601.AFA91_30995"/>
<reference evidence="2 3" key="1">
    <citation type="submission" date="2015-07" db="EMBL/GenBank/DDBJ databases">
        <title>Complete genome sequence of Mycobacterium goodii X7B, a facultative thermophilic biodesulfurizing bacterium.</title>
        <authorList>
            <person name="Yu B."/>
            <person name="Li F."/>
            <person name="Xu P."/>
        </authorList>
    </citation>
    <scope>NUCLEOTIDE SEQUENCE [LARGE SCALE GENOMIC DNA]</scope>
    <source>
        <strain evidence="2 3">X7B</strain>
    </source>
</reference>
<evidence type="ECO:0000313" key="2">
    <source>
        <dbReference type="EMBL" id="AKS35605.1"/>
    </source>
</evidence>
<dbReference type="AlphaFoldDB" id="A0A0K0XDY7"/>
<evidence type="ECO:0000313" key="3">
    <source>
        <dbReference type="Proteomes" id="UP000062255"/>
    </source>
</evidence>
<protein>
    <submittedName>
        <fullName evidence="2">Uncharacterized protein</fullName>
    </submittedName>
</protein>
<dbReference type="EMBL" id="CP012150">
    <property type="protein sequence ID" value="AKS35605.1"/>
    <property type="molecule type" value="Genomic_DNA"/>
</dbReference>
<accession>A0A0K0XDY7</accession>
<dbReference type="Proteomes" id="UP000062255">
    <property type="component" value="Chromosome"/>
</dbReference>